<feature type="transmembrane region" description="Helical" evidence="1">
    <location>
        <begin position="32"/>
        <end position="57"/>
    </location>
</feature>
<dbReference type="Proteomes" id="UP000010523">
    <property type="component" value="Unassembled WGS sequence"/>
</dbReference>
<protein>
    <submittedName>
        <fullName evidence="2">Uncharacterized protein</fullName>
    </submittedName>
</protein>
<reference evidence="2 3" key="1">
    <citation type="journal article" date="2012" name="Appl. Environ. Microbiol.">
        <title>Genome Sequence of Thermotolerant Bacillus methanolicus: Features and Regulation Related to Methylotrophy and Production of L-Lysine and L-Glutamate from Methanol.</title>
        <authorList>
            <person name="Heggeset T.M."/>
            <person name="Krog A."/>
            <person name="Balzer S."/>
            <person name="Wentzel A."/>
            <person name="Ellingsen T.E."/>
            <person name="Brautaset T."/>
        </authorList>
    </citation>
    <scope>NUCLEOTIDE SEQUENCE [LARGE SCALE GENOMIC DNA]</scope>
    <source>
        <strain evidence="2 3">PB1</strain>
    </source>
</reference>
<keyword evidence="1" id="KW-0812">Transmembrane</keyword>
<dbReference type="PATRIC" id="fig|997296.3.peg.567"/>
<sequence length="63" mass="7450">MKYFWYFCFLLSLMSGLLGVFAVFLDTLFFEEVIFTAMEVFQFIYLLALAALIKVYIFPKIRG</sequence>
<name>I3E5L0_BACMT</name>
<keyword evidence="1" id="KW-1133">Transmembrane helix</keyword>
<organism evidence="2 3">
    <name type="scientific">Bacillus methanolicus PB1</name>
    <dbReference type="NCBI Taxonomy" id="997296"/>
    <lineage>
        <taxon>Bacteria</taxon>
        <taxon>Bacillati</taxon>
        <taxon>Bacillota</taxon>
        <taxon>Bacilli</taxon>
        <taxon>Bacillales</taxon>
        <taxon>Bacillaceae</taxon>
        <taxon>Bacillus</taxon>
    </lineage>
</organism>
<keyword evidence="1" id="KW-0472">Membrane</keyword>
<dbReference type="EMBL" id="AFEU01000001">
    <property type="protein sequence ID" value="EIJ81781.1"/>
    <property type="molecule type" value="Genomic_DNA"/>
</dbReference>
<dbReference type="RefSeq" id="WP_003350530.1">
    <property type="nucleotide sequence ID" value="NZ_AFEU01000001.1"/>
</dbReference>
<keyword evidence="3" id="KW-1185">Reference proteome</keyword>
<comment type="caution">
    <text evidence="2">The sequence shown here is derived from an EMBL/GenBank/DDBJ whole genome shotgun (WGS) entry which is preliminary data.</text>
</comment>
<proteinExistence type="predicted"/>
<dbReference type="AlphaFoldDB" id="I3E5L0"/>
<gene>
    <name evidence="2" type="ORF">PB1_02540</name>
</gene>
<evidence type="ECO:0000313" key="3">
    <source>
        <dbReference type="Proteomes" id="UP000010523"/>
    </source>
</evidence>
<evidence type="ECO:0000256" key="1">
    <source>
        <dbReference type="SAM" id="Phobius"/>
    </source>
</evidence>
<evidence type="ECO:0000313" key="2">
    <source>
        <dbReference type="EMBL" id="EIJ81781.1"/>
    </source>
</evidence>
<accession>I3E5L0</accession>